<evidence type="ECO:0000313" key="2">
    <source>
        <dbReference type="EMBL" id="PJE76410.1"/>
    </source>
</evidence>
<evidence type="ECO:0000256" key="1">
    <source>
        <dbReference type="SAM" id="Phobius"/>
    </source>
</evidence>
<proteinExistence type="predicted"/>
<protein>
    <recommendedName>
        <fullName evidence="4">DUF3307 domain-containing protein</fullName>
    </recommendedName>
</protein>
<feature type="transmembrane region" description="Helical" evidence="1">
    <location>
        <begin position="64"/>
        <end position="81"/>
    </location>
</feature>
<accession>A0A2M8LG33</accession>
<name>A0A2M8LG33_9BACT</name>
<evidence type="ECO:0000313" key="3">
    <source>
        <dbReference type="Proteomes" id="UP000231436"/>
    </source>
</evidence>
<evidence type="ECO:0008006" key="4">
    <source>
        <dbReference type="Google" id="ProtNLM"/>
    </source>
</evidence>
<feature type="transmembrane region" description="Helical" evidence="1">
    <location>
        <begin position="12"/>
        <end position="30"/>
    </location>
</feature>
<reference evidence="3" key="1">
    <citation type="submission" date="2017-09" db="EMBL/GenBank/DDBJ databases">
        <title>Depth-based differentiation of microbial function through sediment-hosted aquifers and enrichment of novel symbionts in the deep terrestrial subsurface.</title>
        <authorList>
            <person name="Probst A.J."/>
            <person name="Ladd B."/>
            <person name="Jarett J.K."/>
            <person name="Geller-Mcgrath D.E."/>
            <person name="Sieber C.M.K."/>
            <person name="Emerson J.B."/>
            <person name="Anantharaman K."/>
            <person name="Thomas B.C."/>
            <person name="Malmstrom R."/>
            <person name="Stieglmeier M."/>
            <person name="Klingl A."/>
            <person name="Woyke T."/>
            <person name="Ryan C.M."/>
            <person name="Banfield J.F."/>
        </authorList>
    </citation>
    <scope>NUCLEOTIDE SEQUENCE [LARGE SCALE GENOMIC DNA]</scope>
</reference>
<keyword evidence="1" id="KW-1133">Transmembrane helix</keyword>
<organism evidence="2 3">
    <name type="scientific">Candidatus Uhrbacteria bacterium CG10_big_fil_rev_8_21_14_0_10_48_16</name>
    <dbReference type="NCBI Taxonomy" id="1975038"/>
    <lineage>
        <taxon>Bacteria</taxon>
        <taxon>Candidatus Uhriibacteriota</taxon>
    </lineage>
</organism>
<dbReference type="AlphaFoldDB" id="A0A2M8LG33"/>
<keyword evidence="1" id="KW-0812">Transmembrane</keyword>
<keyword evidence="1" id="KW-0472">Membrane</keyword>
<sequence length="112" mass="13074">MSLALPLVRFFIYWALHMIGDFAFQSVWMISEKGKSWEVLIYHCLTYTAPFVVCLLHPDLTEHVTPQGLALIFISHIFIDAAKSRWGWIKRIWVDQLWHLSMIALAIALGWM</sequence>
<dbReference type="Proteomes" id="UP000231436">
    <property type="component" value="Unassembled WGS sequence"/>
</dbReference>
<comment type="caution">
    <text evidence="2">The sequence shown here is derived from an EMBL/GenBank/DDBJ whole genome shotgun (WGS) entry which is preliminary data.</text>
</comment>
<dbReference type="Pfam" id="PF11750">
    <property type="entry name" value="DUF3307"/>
    <property type="match status" value="1"/>
</dbReference>
<feature type="transmembrane region" description="Helical" evidence="1">
    <location>
        <begin position="39"/>
        <end position="58"/>
    </location>
</feature>
<feature type="transmembrane region" description="Helical" evidence="1">
    <location>
        <begin position="93"/>
        <end position="111"/>
    </location>
</feature>
<gene>
    <name evidence="2" type="ORF">COV05_04620</name>
</gene>
<dbReference type="EMBL" id="PFEU01000022">
    <property type="protein sequence ID" value="PJE76410.1"/>
    <property type="molecule type" value="Genomic_DNA"/>
</dbReference>
<dbReference type="InterPro" id="IPR021737">
    <property type="entry name" value="Phage_phiKZ_Orf197"/>
</dbReference>